<feature type="region of interest" description="Disordered" evidence="1">
    <location>
        <begin position="10"/>
        <end position="31"/>
    </location>
</feature>
<dbReference type="RefSeq" id="WP_189494012.1">
    <property type="nucleotide sequence ID" value="NZ_BMZT01000001.1"/>
</dbReference>
<dbReference type="InterPro" id="IPR032389">
    <property type="entry name" value="GspB_C"/>
</dbReference>
<evidence type="ECO:0000256" key="2">
    <source>
        <dbReference type="SAM" id="Phobius"/>
    </source>
</evidence>
<dbReference type="EMBL" id="JBHLTF010000001">
    <property type="protein sequence ID" value="MFC0716228.1"/>
    <property type="molecule type" value="Genomic_DNA"/>
</dbReference>
<name>A0ABV6SS28_9GAMM</name>
<feature type="compositionally biased region" description="Basic and acidic residues" evidence="1">
    <location>
        <begin position="10"/>
        <end position="25"/>
    </location>
</feature>
<reference evidence="4 5" key="1">
    <citation type="submission" date="2024-09" db="EMBL/GenBank/DDBJ databases">
        <authorList>
            <person name="Sun Q."/>
            <person name="Mori K."/>
        </authorList>
    </citation>
    <scope>NUCLEOTIDE SEQUENCE [LARGE SCALE GENOMIC DNA]</scope>
    <source>
        <strain evidence="4 5">KCTC 52403</strain>
    </source>
</reference>
<evidence type="ECO:0000313" key="5">
    <source>
        <dbReference type="Proteomes" id="UP001589898"/>
    </source>
</evidence>
<protein>
    <submittedName>
        <fullName evidence="4">General secretion pathway protein GspB</fullName>
    </submittedName>
</protein>
<feature type="compositionally biased region" description="Low complexity" evidence="1">
    <location>
        <begin position="148"/>
        <end position="176"/>
    </location>
</feature>
<dbReference type="Pfam" id="PF16537">
    <property type="entry name" value="T2SSB"/>
    <property type="match status" value="1"/>
</dbReference>
<feature type="domain" description="Type II secretion system protein GspB C-terminal" evidence="3">
    <location>
        <begin position="226"/>
        <end position="283"/>
    </location>
</feature>
<keyword evidence="2" id="KW-1133">Transmembrane helix</keyword>
<accession>A0ABV6SS28</accession>
<feature type="compositionally biased region" description="Low complexity" evidence="1">
    <location>
        <begin position="74"/>
        <end position="109"/>
    </location>
</feature>
<feature type="region of interest" description="Disordered" evidence="1">
    <location>
        <begin position="129"/>
        <end position="213"/>
    </location>
</feature>
<comment type="caution">
    <text evidence="4">The sequence shown here is derived from an EMBL/GenBank/DDBJ whole genome shotgun (WGS) entry which is preliminary data.</text>
</comment>
<keyword evidence="2" id="KW-0472">Membrane</keyword>
<feature type="transmembrane region" description="Helical" evidence="2">
    <location>
        <begin position="37"/>
        <end position="58"/>
    </location>
</feature>
<organism evidence="4 5">
    <name type="scientific">Luteimonas padinae</name>
    <dbReference type="NCBI Taxonomy" id="1714359"/>
    <lineage>
        <taxon>Bacteria</taxon>
        <taxon>Pseudomonadati</taxon>
        <taxon>Pseudomonadota</taxon>
        <taxon>Gammaproteobacteria</taxon>
        <taxon>Lysobacterales</taxon>
        <taxon>Lysobacteraceae</taxon>
        <taxon>Luteimonas</taxon>
    </lineage>
</organism>
<evidence type="ECO:0000256" key="1">
    <source>
        <dbReference type="SAM" id="MobiDB-lite"/>
    </source>
</evidence>
<keyword evidence="5" id="KW-1185">Reference proteome</keyword>
<dbReference type="Proteomes" id="UP001589898">
    <property type="component" value="Unassembled WGS sequence"/>
</dbReference>
<sequence length="285" mass="29350">MSLILEALRKSEAERRRGDTPDLRVELPPPAPPKRRLAPLAWIVAGTLLAAIALVALWPRDGRQAAAEHDRSADAAADTPASATPRASVDGDAADTARAAAAGSTAAVRPRQDRLDGGFPAVERIQVPDAAPAPDPAPDLPLAPPPMATRAAEEAAAAAAAASGNTGNTASTASTERAGRIQATRPTDVAGTANITDGDAPTAAPPPAGQGALRIAGLSSSQRERLPELKLSLHMWNEDPARRFAVIDGQRRVEGDRLGDAAITAIDRDGVLLDLDGQAVRVPLP</sequence>
<feature type="compositionally biased region" description="Pro residues" evidence="1">
    <location>
        <begin position="131"/>
        <end position="147"/>
    </location>
</feature>
<feature type="region of interest" description="Disordered" evidence="1">
    <location>
        <begin position="68"/>
        <end position="115"/>
    </location>
</feature>
<proteinExistence type="predicted"/>
<keyword evidence="2" id="KW-0812">Transmembrane</keyword>
<gene>
    <name evidence="4" type="ORF">ACFFFU_00375</name>
</gene>
<evidence type="ECO:0000313" key="4">
    <source>
        <dbReference type="EMBL" id="MFC0716228.1"/>
    </source>
</evidence>
<evidence type="ECO:0000259" key="3">
    <source>
        <dbReference type="Pfam" id="PF16537"/>
    </source>
</evidence>